<evidence type="ECO:0000256" key="3">
    <source>
        <dbReference type="PROSITE-ProRule" id="PRU00182"/>
    </source>
</evidence>
<feature type="compositionally biased region" description="Polar residues" evidence="4">
    <location>
        <begin position="123"/>
        <end position="132"/>
    </location>
</feature>
<evidence type="ECO:0000256" key="4">
    <source>
        <dbReference type="SAM" id="MobiDB-lite"/>
    </source>
</evidence>
<dbReference type="InterPro" id="IPR047048">
    <property type="entry name" value="TlyA"/>
</dbReference>
<dbReference type="GO" id="GO:0003723">
    <property type="term" value="F:RNA binding"/>
    <property type="evidence" value="ECO:0007669"/>
    <property type="project" value="UniProtKB-KW"/>
</dbReference>
<dbReference type="GO" id="GO:0008168">
    <property type="term" value="F:methyltransferase activity"/>
    <property type="evidence" value="ECO:0007669"/>
    <property type="project" value="InterPro"/>
</dbReference>
<dbReference type="PANTHER" id="PTHR32319">
    <property type="entry name" value="BACTERIAL HEMOLYSIN-LIKE PROTEIN"/>
    <property type="match status" value="1"/>
</dbReference>
<evidence type="ECO:0000256" key="1">
    <source>
        <dbReference type="ARBA" id="ARBA00022884"/>
    </source>
</evidence>
<dbReference type="GO" id="GO:0032259">
    <property type="term" value="P:methylation"/>
    <property type="evidence" value="ECO:0007669"/>
    <property type="project" value="InterPro"/>
</dbReference>
<protein>
    <recommendedName>
        <fullName evidence="5">Ribosomal RNA methyltransferase FtsJ domain-containing protein</fullName>
    </recommendedName>
</protein>
<dbReference type="Pfam" id="PF01728">
    <property type="entry name" value="FtsJ"/>
    <property type="match status" value="1"/>
</dbReference>
<feature type="compositionally biased region" description="Basic and acidic residues" evidence="4">
    <location>
        <begin position="230"/>
        <end position="241"/>
    </location>
</feature>
<dbReference type="KEGG" id="bbes:BESB_040160"/>
<reference evidence="6 7" key="1">
    <citation type="submission" date="2017-09" db="EMBL/GenBank/DDBJ databases">
        <title>Genome sequencing of Besnoitia besnoiti strain Bb-Ger1.</title>
        <authorList>
            <person name="Schares G."/>
            <person name="Venepally P."/>
            <person name="Lorenzi H.A."/>
        </authorList>
    </citation>
    <scope>NUCLEOTIDE SEQUENCE [LARGE SCALE GENOMIC DNA]</scope>
    <source>
        <strain evidence="6 7">Bb-Ger1</strain>
    </source>
</reference>
<dbReference type="AlphaFoldDB" id="A0A2A9MGC3"/>
<feature type="domain" description="Ribosomal RNA methyltransferase FtsJ" evidence="5">
    <location>
        <begin position="375"/>
        <end position="550"/>
    </location>
</feature>
<gene>
    <name evidence="6" type="ORF">BESB_040160</name>
</gene>
<comment type="caution">
    <text evidence="6">The sequence shown here is derived from an EMBL/GenBank/DDBJ whole genome shotgun (WGS) entry which is preliminary data.</text>
</comment>
<feature type="region of interest" description="Disordered" evidence="4">
    <location>
        <begin position="206"/>
        <end position="250"/>
    </location>
</feature>
<sequence length="572" mass="61666">MCTVRGTTAPLRHLNRIRVTFLVFVSAAALFCCFGTGAVAAASPVGSRYALPLCAACLSRPISALASRFRGSSFPPFSSLREARSLRVPARPSGSHTPALIPSFLLSRPSLHPPRDTEHFASRRNSSQSTQPPFAGFRPLRVGSGHVRHRRFRACPEGGEPKPEARPRKIRADDLLVQRGIAETRSQAASLILLGRVAVFVAKKKPKTPAHGTGDALPSGTEDPLGAPGERGEDTDAHENQESQPLPGLQEQDSVRASIRLLRQPASPQSPFVSHHELLQAWHRVISSGTFRVLTKAGEALRAVDGQWPSLLLHPEPRFVNRAGEKLEAFLASCSTSPSPAEAASSLSSAATPGAPYFKGLSASCAASAPLSSAAEGAELFSLRGKTVLDVGSSTGGFTDCCLQRGAQQVVCVDVGRGELHASLRSDSRVVVREGVNARYLTAEDVGRKEFDFVVVDLSFISLKKVVERVWSFVKPEGILILLVKPQFEVTPAEASRFRGVIRDPGLRARVVEEIRAFCVASLRGCEELVSRPSAVRGKRGNIEQFLALRRRLQGQSPLERTRLLPPAETAH</sequence>
<accession>A0A2A9MGC3</accession>
<dbReference type="EMBL" id="NWUJ01000002">
    <property type="protein sequence ID" value="PFH37558.1"/>
    <property type="molecule type" value="Genomic_DNA"/>
</dbReference>
<organism evidence="6 7">
    <name type="scientific">Besnoitia besnoiti</name>
    <name type="common">Apicomplexan protozoan</name>
    <dbReference type="NCBI Taxonomy" id="94643"/>
    <lineage>
        <taxon>Eukaryota</taxon>
        <taxon>Sar</taxon>
        <taxon>Alveolata</taxon>
        <taxon>Apicomplexa</taxon>
        <taxon>Conoidasida</taxon>
        <taxon>Coccidia</taxon>
        <taxon>Eucoccidiorida</taxon>
        <taxon>Eimeriorina</taxon>
        <taxon>Sarcocystidae</taxon>
        <taxon>Besnoitia</taxon>
    </lineage>
</organism>
<dbReference type="CDD" id="cd00165">
    <property type="entry name" value="S4"/>
    <property type="match status" value="1"/>
</dbReference>
<evidence type="ECO:0000313" key="7">
    <source>
        <dbReference type="Proteomes" id="UP000224006"/>
    </source>
</evidence>
<evidence type="ECO:0000259" key="5">
    <source>
        <dbReference type="Pfam" id="PF01728"/>
    </source>
</evidence>
<dbReference type="SUPFAM" id="SSF53335">
    <property type="entry name" value="S-adenosyl-L-methionine-dependent methyltransferases"/>
    <property type="match status" value="1"/>
</dbReference>
<dbReference type="STRING" id="94643.A0A2A9MGC3"/>
<evidence type="ECO:0000256" key="2">
    <source>
        <dbReference type="ARBA" id="ARBA00029460"/>
    </source>
</evidence>
<dbReference type="Gene3D" id="3.10.290.10">
    <property type="entry name" value="RNA-binding S4 domain"/>
    <property type="match status" value="1"/>
</dbReference>
<comment type="similarity">
    <text evidence="2">Belongs to the TlyA family.</text>
</comment>
<dbReference type="InterPro" id="IPR029063">
    <property type="entry name" value="SAM-dependent_MTases_sf"/>
</dbReference>
<dbReference type="CDD" id="cd02440">
    <property type="entry name" value="AdoMet_MTases"/>
    <property type="match status" value="1"/>
</dbReference>
<feature type="compositionally biased region" description="Basic and acidic residues" evidence="4">
    <location>
        <begin position="159"/>
        <end position="171"/>
    </location>
</feature>
<dbReference type="Proteomes" id="UP000224006">
    <property type="component" value="Chromosome II"/>
</dbReference>
<evidence type="ECO:0000313" key="6">
    <source>
        <dbReference type="EMBL" id="PFH37558.1"/>
    </source>
</evidence>
<feature type="region of interest" description="Disordered" evidence="4">
    <location>
        <begin position="113"/>
        <end position="171"/>
    </location>
</feature>
<dbReference type="OrthoDB" id="333773at2759"/>
<dbReference type="VEuPathDB" id="ToxoDB:BESB_040160"/>
<dbReference type="Gene3D" id="3.40.50.150">
    <property type="entry name" value="Vaccinia Virus protein VP39"/>
    <property type="match status" value="1"/>
</dbReference>
<name>A0A2A9MGC3_BESBE</name>
<keyword evidence="1 3" id="KW-0694">RNA-binding</keyword>
<dbReference type="PROSITE" id="PS50889">
    <property type="entry name" value="S4"/>
    <property type="match status" value="1"/>
</dbReference>
<dbReference type="PANTHER" id="PTHR32319:SF0">
    <property type="entry name" value="BACTERIAL HEMOLYSIN-LIKE PROTEIN"/>
    <property type="match status" value="1"/>
</dbReference>
<dbReference type="InterPro" id="IPR036986">
    <property type="entry name" value="S4_RNA-bd_sf"/>
</dbReference>
<dbReference type="GeneID" id="40308997"/>
<dbReference type="RefSeq" id="XP_029221567.1">
    <property type="nucleotide sequence ID" value="XM_029362602.1"/>
</dbReference>
<proteinExistence type="inferred from homology"/>
<dbReference type="InterPro" id="IPR002877">
    <property type="entry name" value="RNA_MeTrfase_FtsJ_dom"/>
</dbReference>
<keyword evidence="7" id="KW-1185">Reference proteome</keyword>